<feature type="region of interest" description="Disordered" evidence="2">
    <location>
        <begin position="1"/>
        <end position="31"/>
    </location>
</feature>
<dbReference type="Proteomes" id="UP000734854">
    <property type="component" value="Unassembled WGS sequence"/>
</dbReference>
<gene>
    <name evidence="3" type="ORF">ZIOFF_008763</name>
</gene>
<feature type="coiled-coil region" evidence="1">
    <location>
        <begin position="638"/>
        <end position="685"/>
    </location>
</feature>
<dbReference type="PANTHER" id="PTHR48459:SF1">
    <property type="entry name" value="CUE DOMAIN-CONTAINING PROTEIN"/>
    <property type="match status" value="1"/>
</dbReference>
<dbReference type="AlphaFoldDB" id="A0A8J5HZC3"/>
<evidence type="ECO:0000256" key="1">
    <source>
        <dbReference type="SAM" id="Coils"/>
    </source>
</evidence>
<keyword evidence="1" id="KW-0175">Coiled coil</keyword>
<organism evidence="3 4">
    <name type="scientific">Zingiber officinale</name>
    <name type="common">Ginger</name>
    <name type="synonym">Amomum zingiber</name>
    <dbReference type="NCBI Taxonomy" id="94328"/>
    <lineage>
        <taxon>Eukaryota</taxon>
        <taxon>Viridiplantae</taxon>
        <taxon>Streptophyta</taxon>
        <taxon>Embryophyta</taxon>
        <taxon>Tracheophyta</taxon>
        <taxon>Spermatophyta</taxon>
        <taxon>Magnoliopsida</taxon>
        <taxon>Liliopsida</taxon>
        <taxon>Zingiberales</taxon>
        <taxon>Zingiberaceae</taxon>
        <taxon>Zingiber</taxon>
    </lineage>
</organism>
<name>A0A8J5HZC3_ZINOF</name>
<keyword evidence="4" id="KW-1185">Reference proteome</keyword>
<dbReference type="EMBL" id="JACMSC010000002">
    <property type="protein sequence ID" value="KAG6534857.1"/>
    <property type="molecule type" value="Genomic_DNA"/>
</dbReference>
<sequence>MELIKTSSRITKKKKENTKQKSLNASDDRGPSISINLSPNCSYAETMTLKSVLRVLQDVFPQVRRRLRRSFAAPQIDLRILRAVAVEFFQDVDGAVEFVLTDVLPIIDEPTEPPYDPCIAFDVLQPPNQVGGHSHVEGANEVNCHSDTVAETKNLLLSEPKTELEMDLVTKHKNNAQPVPDMHSSLLSEPNTVVLEMDLVTKHSSNSQPDMLSLDVMLFGNSSDVNTLPMDEVLEAKMDEHKSNVHAGVHSLDLFSINSSHILYKDEMLDRELNQIGKSLETNFLQNSGTKCQFLDATSVQGHFNTNVDDTIGASECTSVVSSGAFQHIQDATECEAETKNDLNSCCMHYEEQSFGSYNCEVKIKDKSICEDNNSLPAAFANVKKFPSTHEISQDLLCRISGVQCSPLSPDDFEVHESEHLSVNGVGVLPCDNKNLSAIDELQEKVATVEDTFNIDFLNGVLEAQNKNLPFADQPPLQKTLASALNLANEMLREVKLHKERALLAKREASTASQDVLEKVEELRHMITCARATNDKKAEDIRAETFSLAYQSSELLSQLNLISGEIEKYLSIVHKLAAKFIHSLMSGKLWCEMIQAEPVIEIDISVSDASSKYASSSSSLLERSTPFVGMTETAHTNAQLVAAKEKQAEAEKEKLAKETLAHKILNKQEGIMDSLAKEASQIQKEAEKNAKLWDFLMDRGRTLDNLYGEIFDAFKDVLFLQDSVDGRMPNNTSKCSTFEKNILSGGTRHSVLNEKTTTIDEAAYRIDKKEHSDDDWEMVEDEAELLS</sequence>
<protein>
    <submittedName>
        <fullName evidence="3">Uncharacterized protein</fullName>
    </submittedName>
</protein>
<reference evidence="3 4" key="1">
    <citation type="submission" date="2020-08" db="EMBL/GenBank/DDBJ databases">
        <title>Plant Genome Project.</title>
        <authorList>
            <person name="Zhang R.-G."/>
        </authorList>
    </citation>
    <scope>NUCLEOTIDE SEQUENCE [LARGE SCALE GENOMIC DNA]</scope>
    <source>
        <tissue evidence="3">Rhizome</tissue>
    </source>
</reference>
<dbReference type="PANTHER" id="PTHR48459">
    <property type="entry name" value="CUE DOMAIN-CONTAINING PROTEIN"/>
    <property type="match status" value="1"/>
</dbReference>
<evidence type="ECO:0000313" key="3">
    <source>
        <dbReference type="EMBL" id="KAG6534857.1"/>
    </source>
</evidence>
<comment type="caution">
    <text evidence="3">The sequence shown here is derived from an EMBL/GenBank/DDBJ whole genome shotgun (WGS) entry which is preliminary data.</text>
</comment>
<accession>A0A8J5HZC3</accession>
<evidence type="ECO:0000313" key="4">
    <source>
        <dbReference type="Proteomes" id="UP000734854"/>
    </source>
</evidence>
<proteinExistence type="predicted"/>
<evidence type="ECO:0000256" key="2">
    <source>
        <dbReference type="SAM" id="MobiDB-lite"/>
    </source>
</evidence>